<feature type="compositionally biased region" description="Basic and acidic residues" evidence="2">
    <location>
        <begin position="313"/>
        <end position="333"/>
    </location>
</feature>
<gene>
    <name evidence="4" type="ORF">OPV22_008652</name>
</gene>
<dbReference type="Pfam" id="PF12874">
    <property type="entry name" value="zf-met"/>
    <property type="match status" value="2"/>
</dbReference>
<dbReference type="EMBL" id="JAQQAF010000003">
    <property type="protein sequence ID" value="KAJ8498100.1"/>
    <property type="molecule type" value="Genomic_DNA"/>
</dbReference>
<organism evidence="4 5">
    <name type="scientific">Ensete ventricosum</name>
    <name type="common">Abyssinian banana</name>
    <name type="synonym">Musa ensete</name>
    <dbReference type="NCBI Taxonomy" id="4639"/>
    <lineage>
        <taxon>Eukaryota</taxon>
        <taxon>Viridiplantae</taxon>
        <taxon>Streptophyta</taxon>
        <taxon>Embryophyta</taxon>
        <taxon>Tracheophyta</taxon>
        <taxon>Spermatophyta</taxon>
        <taxon>Magnoliopsida</taxon>
        <taxon>Liliopsida</taxon>
        <taxon>Zingiberales</taxon>
        <taxon>Musaceae</taxon>
        <taxon>Ensete</taxon>
    </lineage>
</organism>
<evidence type="ECO:0000313" key="4">
    <source>
        <dbReference type="EMBL" id="KAJ8498100.1"/>
    </source>
</evidence>
<keyword evidence="5" id="KW-1185">Reference proteome</keyword>
<dbReference type="Proteomes" id="UP001222027">
    <property type="component" value="Unassembled WGS sequence"/>
</dbReference>
<dbReference type="PANTHER" id="PTHR47487:SF8">
    <property type="entry name" value="OS08G0270900 PROTEIN"/>
    <property type="match status" value="1"/>
</dbReference>
<evidence type="ECO:0000256" key="2">
    <source>
        <dbReference type="SAM" id="MobiDB-lite"/>
    </source>
</evidence>
<feature type="domain" description="U1-type" evidence="3">
    <location>
        <begin position="259"/>
        <end position="293"/>
    </location>
</feature>
<evidence type="ECO:0000256" key="1">
    <source>
        <dbReference type="SAM" id="Coils"/>
    </source>
</evidence>
<feature type="region of interest" description="Disordered" evidence="2">
    <location>
        <begin position="313"/>
        <end position="352"/>
    </location>
</feature>
<dbReference type="SMART" id="SM00451">
    <property type="entry name" value="ZnF_U1"/>
    <property type="match status" value="2"/>
</dbReference>
<evidence type="ECO:0000313" key="5">
    <source>
        <dbReference type="Proteomes" id="UP001222027"/>
    </source>
</evidence>
<evidence type="ECO:0000259" key="3">
    <source>
        <dbReference type="SMART" id="SM00451"/>
    </source>
</evidence>
<accession>A0AAV8PPN5</accession>
<comment type="caution">
    <text evidence="4">The sequence shown here is derived from an EMBL/GenBank/DDBJ whole genome shotgun (WGS) entry which is preliminary data.</text>
</comment>
<name>A0AAV8PPN5_ENSVE</name>
<dbReference type="GO" id="GO:0003676">
    <property type="term" value="F:nucleic acid binding"/>
    <property type="evidence" value="ECO:0007669"/>
    <property type="project" value="InterPro"/>
</dbReference>
<dbReference type="AlphaFoldDB" id="A0AAV8PPN5"/>
<proteinExistence type="predicted"/>
<dbReference type="GO" id="GO:0008270">
    <property type="term" value="F:zinc ion binding"/>
    <property type="evidence" value="ECO:0007669"/>
    <property type="project" value="InterPro"/>
</dbReference>
<reference evidence="4 5" key="1">
    <citation type="submission" date="2022-12" db="EMBL/GenBank/DDBJ databases">
        <title>Chromosome-scale assembly of the Ensete ventricosum genome.</title>
        <authorList>
            <person name="Dussert Y."/>
            <person name="Stocks J."/>
            <person name="Wendawek A."/>
            <person name="Woldeyes F."/>
            <person name="Nichols R.A."/>
            <person name="Borrell J.S."/>
        </authorList>
    </citation>
    <scope>NUCLEOTIDE SEQUENCE [LARGE SCALE GENOMIC DNA]</scope>
    <source>
        <strain evidence="5">cv. Maze</strain>
        <tissue evidence="4">Seeds</tissue>
    </source>
</reference>
<dbReference type="InterPro" id="IPR013087">
    <property type="entry name" value="Znf_C2H2_type"/>
</dbReference>
<dbReference type="InterPro" id="IPR003604">
    <property type="entry name" value="Matrin/U1-like-C_Znf_C2H2"/>
</dbReference>
<dbReference type="PANTHER" id="PTHR47487">
    <property type="entry name" value="OS06G0651300 PROTEIN-RELATED"/>
    <property type="match status" value="1"/>
</dbReference>
<protein>
    <recommendedName>
        <fullName evidence="3">U1-type domain-containing protein</fullName>
    </recommendedName>
</protein>
<dbReference type="SUPFAM" id="SSF57667">
    <property type="entry name" value="beta-beta-alpha zinc fingers"/>
    <property type="match status" value="2"/>
</dbReference>
<feature type="coiled-coil region" evidence="1">
    <location>
        <begin position="66"/>
        <end position="108"/>
    </location>
</feature>
<keyword evidence="1" id="KW-0175">Coiled coil</keyword>
<dbReference type="InterPro" id="IPR036236">
    <property type="entry name" value="Znf_C2H2_sf"/>
</dbReference>
<sequence length="352" mass="39307">MEFRRRSGEEDPLSGLPPNPFSFCADGHIRDRPLRVGFLGFAGDLARAREASPISLMNPLQRAIEKERIREEILREMTARRILEEEVRRELEVELATARVHAERLREQNKFTSFASDPKRRGEHGRCLLTAPPEAGPDDVGTLGAPPLMTEKKYSQLPALDLDQKSTNTTSYSEVQPSDDMISEKKRKFAANATPNKAPRLASRDWGCALCRVTATGEMALNEHLQGKRHKAKVATLQAVKTGAKMKVDGKMHQVLQNGTFLWCKHCNVKCNSHIMMTTHLSGKKHRALMKLLAKASSLAGATIQTCDREIKEETATKDNVEIEKEKKEKEDDQLPNITETAATGEEGDEQG</sequence>
<dbReference type="Gene3D" id="3.30.160.60">
    <property type="entry name" value="Classic Zinc Finger"/>
    <property type="match status" value="2"/>
</dbReference>
<feature type="domain" description="U1-type" evidence="3">
    <location>
        <begin position="203"/>
        <end position="237"/>
    </location>
</feature>